<feature type="region of interest" description="Disordered" evidence="1">
    <location>
        <begin position="733"/>
        <end position="806"/>
    </location>
</feature>
<protein>
    <submittedName>
        <fullName evidence="2">Uncharacterized protein</fullName>
    </submittedName>
</protein>
<feature type="compositionally biased region" description="Polar residues" evidence="1">
    <location>
        <begin position="638"/>
        <end position="648"/>
    </location>
</feature>
<feature type="region of interest" description="Disordered" evidence="1">
    <location>
        <begin position="628"/>
        <end position="678"/>
    </location>
</feature>
<dbReference type="AlphaFoldDB" id="A0AAD4PWE9"/>
<feature type="region of interest" description="Disordered" evidence="1">
    <location>
        <begin position="404"/>
        <end position="446"/>
    </location>
</feature>
<evidence type="ECO:0000313" key="3">
    <source>
        <dbReference type="Proteomes" id="UP001201262"/>
    </source>
</evidence>
<organism evidence="2 3">
    <name type="scientific">Talaromyces proteolyticus</name>
    <dbReference type="NCBI Taxonomy" id="1131652"/>
    <lineage>
        <taxon>Eukaryota</taxon>
        <taxon>Fungi</taxon>
        <taxon>Dikarya</taxon>
        <taxon>Ascomycota</taxon>
        <taxon>Pezizomycotina</taxon>
        <taxon>Eurotiomycetes</taxon>
        <taxon>Eurotiomycetidae</taxon>
        <taxon>Eurotiales</taxon>
        <taxon>Trichocomaceae</taxon>
        <taxon>Talaromyces</taxon>
        <taxon>Talaromyces sect. Bacilispori</taxon>
    </lineage>
</organism>
<dbReference type="GeneID" id="70247304"/>
<feature type="compositionally biased region" description="Basic and acidic residues" evidence="1">
    <location>
        <begin position="515"/>
        <end position="525"/>
    </location>
</feature>
<feature type="compositionally biased region" description="Polar residues" evidence="1">
    <location>
        <begin position="777"/>
        <end position="792"/>
    </location>
</feature>
<evidence type="ECO:0000313" key="2">
    <source>
        <dbReference type="EMBL" id="KAH8691932.1"/>
    </source>
</evidence>
<proteinExistence type="predicted"/>
<feature type="compositionally biased region" description="Basic and acidic residues" evidence="1">
    <location>
        <begin position="404"/>
        <end position="415"/>
    </location>
</feature>
<sequence>MDISSSQFSLNSLSQDALGGLLFDILSRLDPPYIASHKQLSNAFFHLFSHPSSRDLRERVLNQDKTANITSNSSASNPSPEPSTPARSISNSSPEPPSRVCSISNPSLEPSPPVRSIPNPSRHRSIPRPENSTKTSQTSKPVRIVVIIKSLRHDALDISSLWECQEIFSPDKDAKHDPVKRHIQLDNAIKTLIADSELLVCRIRILNLARGNERDTIKRLHQKRSRYGGEAKLNEYFAKAFDISTSTIVKQGTQYRRYMSMINEFCLGVILVIGDNSRHHSDWLLITESDFYLLLAYIRKYKQHWIQLAWSQNWAAAKVIAEALLMIGVSSSSINEGHSAIASIICHYVMVDDEGKVHPLTTTGVKPLLSTHESESTSPMSYEEKLSELYKEINGRDVLVTEDKATATQSDREEATDSCVHSPAESQDNAETPRDHIPTATSVRPVSFIPAVRNPLLSSGTSHQNRSITQPGISSLESQFSNEHRPSDSNISQSGHDESSERSSPPTDVTEYEDSTERPSKRPCPERLYERHHQHLRILGPQHVAYPFQSNISQYSQEALSLKHQGLVNSLPNFAHRPENHIGDRQPANSGFQVMSSSTSSHTTIMEPRTTTPEDNNAAQALTGLREEHRPSIESDDVQVNTEQNQNWDGMRAIPHYPTVPHASGKRQHNQNSNQTSNLPLILPQASTRSAMPTSRVIQYDHMPDVPGATGQAACQQSAQAALPVSYNTSSLITNPHLPESSGEFPSSTGSLVEGDEQSSGVSSMTSNPSGFIPSDALQNRTFPSLGTNDIPNQFPPRDTLPQWTSQPFDVDYSSMLGINDIPNQLPPRDTLPQWTSQPLDLEGSLDLGTSSMHSYRTPSITNIPEAYSLFM</sequence>
<feature type="region of interest" description="Disordered" evidence="1">
    <location>
        <begin position="67"/>
        <end position="138"/>
    </location>
</feature>
<feature type="compositionally biased region" description="Polar residues" evidence="1">
    <location>
        <begin position="758"/>
        <end position="770"/>
    </location>
</feature>
<name>A0AAD4PWE9_9EURO</name>
<keyword evidence="3" id="KW-1185">Reference proteome</keyword>
<comment type="caution">
    <text evidence="2">The sequence shown here is derived from an EMBL/GenBank/DDBJ whole genome shotgun (WGS) entry which is preliminary data.</text>
</comment>
<reference evidence="2" key="1">
    <citation type="submission" date="2021-12" db="EMBL/GenBank/DDBJ databases">
        <title>Convergent genome expansion in fungi linked to evolution of root-endophyte symbiosis.</title>
        <authorList>
            <consortium name="DOE Joint Genome Institute"/>
            <person name="Ke Y.-H."/>
            <person name="Bonito G."/>
            <person name="Liao H.-L."/>
            <person name="Looney B."/>
            <person name="Rojas-Flechas A."/>
            <person name="Nash J."/>
            <person name="Hameed K."/>
            <person name="Schadt C."/>
            <person name="Martin F."/>
            <person name="Crous P.W."/>
            <person name="Miettinen O."/>
            <person name="Magnuson J.K."/>
            <person name="Labbe J."/>
            <person name="Jacobson D."/>
            <person name="Doktycz M.J."/>
            <person name="Veneault-Fourrey C."/>
            <person name="Kuo A."/>
            <person name="Mondo S."/>
            <person name="Calhoun S."/>
            <person name="Riley R."/>
            <person name="Ohm R."/>
            <person name="LaButti K."/>
            <person name="Andreopoulos B."/>
            <person name="Pangilinan J."/>
            <person name="Nolan M."/>
            <person name="Tritt A."/>
            <person name="Clum A."/>
            <person name="Lipzen A."/>
            <person name="Daum C."/>
            <person name="Barry K."/>
            <person name="Grigoriev I.V."/>
            <person name="Vilgalys R."/>
        </authorList>
    </citation>
    <scope>NUCLEOTIDE SEQUENCE</scope>
    <source>
        <strain evidence="2">PMI_201</strain>
    </source>
</reference>
<dbReference type="Proteomes" id="UP001201262">
    <property type="component" value="Unassembled WGS sequence"/>
</dbReference>
<feature type="compositionally biased region" description="Low complexity" evidence="1">
    <location>
        <begin position="67"/>
        <end position="78"/>
    </location>
</feature>
<dbReference type="EMBL" id="JAJTJA010000011">
    <property type="protein sequence ID" value="KAH8691932.1"/>
    <property type="molecule type" value="Genomic_DNA"/>
</dbReference>
<accession>A0AAD4PWE9</accession>
<gene>
    <name evidence="2" type="ORF">BGW36DRAFT_386562</name>
</gene>
<evidence type="ECO:0000256" key="1">
    <source>
        <dbReference type="SAM" id="MobiDB-lite"/>
    </source>
</evidence>
<feature type="region of interest" description="Disordered" evidence="1">
    <location>
        <begin position="478"/>
        <end position="525"/>
    </location>
</feature>
<dbReference type="RefSeq" id="XP_046067929.1">
    <property type="nucleotide sequence ID" value="XM_046217017.1"/>
</dbReference>